<accession>A0A939JE16</accession>
<gene>
    <name evidence="1" type="ORF">J0X19_16205</name>
</gene>
<dbReference type="AlphaFoldDB" id="A0A939JE16"/>
<proteinExistence type="predicted"/>
<keyword evidence="2" id="KW-1185">Reference proteome</keyword>
<sequence>MLQVQGRVLDKENGLPLPQALIVSLADTTHHTHTDANGHFTLQIPSHLRDSLLFVVADTSPQGDMQGYIGRRIRPANASEIRLRENPNYLVMGEPDPVALEADEWKPKPLPPKMSTIKFIPPAYPLPEQPE</sequence>
<dbReference type="SUPFAM" id="SSF49464">
    <property type="entry name" value="Carboxypeptidase regulatory domain-like"/>
    <property type="match status" value="1"/>
</dbReference>
<keyword evidence="1" id="KW-0645">Protease</keyword>
<name>A0A939JE16_9BACT</name>
<dbReference type="Proteomes" id="UP000664144">
    <property type="component" value="Unassembled WGS sequence"/>
</dbReference>
<dbReference type="InterPro" id="IPR008969">
    <property type="entry name" value="CarboxyPept-like_regulatory"/>
</dbReference>
<dbReference type="EMBL" id="JAFLQZ010000011">
    <property type="protein sequence ID" value="MBO0359503.1"/>
    <property type="molecule type" value="Genomic_DNA"/>
</dbReference>
<evidence type="ECO:0000313" key="2">
    <source>
        <dbReference type="Proteomes" id="UP000664144"/>
    </source>
</evidence>
<dbReference type="Gene3D" id="2.60.40.1120">
    <property type="entry name" value="Carboxypeptidase-like, regulatory domain"/>
    <property type="match status" value="1"/>
</dbReference>
<reference evidence="1" key="1">
    <citation type="submission" date="2021-03" db="EMBL/GenBank/DDBJ databases">
        <authorList>
            <person name="Kim M.K."/>
        </authorList>
    </citation>
    <scope>NUCLEOTIDE SEQUENCE</scope>
    <source>
        <strain evidence="1">BT186</strain>
    </source>
</reference>
<keyword evidence="1" id="KW-0121">Carboxypeptidase</keyword>
<dbReference type="GO" id="GO:0004180">
    <property type="term" value="F:carboxypeptidase activity"/>
    <property type="evidence" value="ECO:0007669"/>
    <property type="project" value="UniProtKB-KW"/>
</dbReference>
<comment type="caution">
    <text evidence="1">The sequence shown here is derived from an EMBL/GenBank/DDBJ whole genome shotgun (WGS) entry which is preliminary data.</text>
</comment>
<evidence type="ECO:0000313" key="1">
    <source>
        <dbReference type="EMBL" id="MBO0359503.1"/>
    </source>
</evidence>
<protein>
    <submittedName>
        <fullName evidence="1">Carboxypeptidase-like regulatory domain-containing protein</fullName>
    </submittedName>
</protein>
<organism evidence="1 2">
    <name type="scientific">Hymenobacter telluris</name>
    <dbReference type="NCBI Taxonomy" id="2816474"/>
    <lineage>
        <taxon>Bacteria</taxon>
        <taxon>Pseudomonadati</taxon>
        <taxon>Bacteroidota</taxon>
        <taxon>Cytophagia</taxon>
        <taxon>Cytophagales</taxon>
        <taxon>Hymenobacteraceae</taxon>
        <taxon>Hymenobacter</taxon>
    </lineage>
</organism>
<keyword evidence="1" id="KW-0378">Hydrolase</keyword>